<sequence>MTFQDTSASQLDAIVSAASHAFATFGASPAATRAALLRGLADALESQRETLVALADQETHLGTARLNGELDRTAFQLRGFATQVEQGAAFAFTDDPAVAGAPPVGHPHLMRVRVPLGPVAMFSASNFPFAFSVLGGDTAAALAAGCPVVVKAHRGHRALSHAVADLARGVVAAQGLPSGVLDMVDGRGAEIGVALVQHPLIAAAAFTGSVRGGLALEKAAQSRPRPIPFFGELGSVNPLIALPSALAAKGTELAQGLAGSITMGCGQFCTSPGVIVVPQGAQADAFVAQLAAALKTSTPHHMLTAQMRAGFDAGRAAWAAQPGLAIVLGETAAEGLPPRPFLAQIDAAGFLANPALHEEVFGPAALVVRVAGTAQVIQVLQAIGGSLTVTVWGADEPSDEVLALVRAASQVAGRVLFSGYPTGVAVSAGQQHGGPFPSSTQPGSTSVGWAAMDRFLRPVALQDAPDWLAARQGQPC</sequence>
<gene>
    <name evidence="3" type="ORF">SAMN05421875_11323</name>
</gene>
<dbReference type="AlphaFoldDB" id="A0A1H4B7F6"/>
<dbReference type="PANTHER" id="PTHR43353:SF3">
    <property type="entry name" value="ALDEHYDE DEHYDROGENASE-RELATED"/>
    <property type="match status" value="1"/>
</dbReference>
<keyword evidence="1" id="KW-0560">Oxidoreductase</keyword>
<dbReference type="GO" id="GO:0016620">
    <property type="term" value="F:oxidoreductase activity, acting on the aldehyde or oxo group of donors, NAD or NADP as acceptor"/>
    <property type="evidence" value="ECO:0007669"/>
    <property type="project" value="InterPro"/>
</dbReference>
<dbReference type="PANTHER" id="PTHR43353">
    <property type="entry name" value="SUCCINATE-SEMIALDEHYDE DEHYDROGENASE, MITOCHONDRIAL"/>
    <property type="match status" value="1"/>
</dbReference>
<dbReference type="Proteomes" id="UP000199002">
    <property type="component" value="Unassembled WGS sequence"/>
</dbReference>
<dbReference type="STRING" id="592050.SAMN05421875_11323"/>
<dbReference type="SUPFAM" id="SSF53720">
    <property type="entry name" value="ALDH-like"/>
    <property type="match status" value="1"/>
</dbReference>
<proteinExistence type="predicted"/>
<dbReference type="GeneID" id="34232433"/>
<dbReference type="InterPro" id="IPR050740">
    <property type="entry name" value="Aldehyde_DH_Superfamily"/>
</dbReference>
<dbReference type="InterPro" id="IPR016162">
    <property type="entry name" value="Ald_DH_N"/>
</dbReference>
<evidence type="ECO:0000313" key="4">
    <source>
        <dbReference type="Proteomes" id="UP000199002"/>
    </source>
</evidence>
<evidence type="ECO:0000259" key="2">
    <source>
        <dbReference type="Pfam" id="PF00171"/>
    </source>
</evidence>
<evidence type="ECO:0000256" key="1">
    <source>
        <dbReference type="ARBA" id="ARBA00023002"/>
    </source>
</evidence>
<evidence type="ECO:0000313" key="3">
    <source>
        <dbReference type="EMBL" id="SEA44036.1"/>
    </source>
</evidence>
<dbReference type="InterPro" id="IPR044151">
    <property type="entry name" value="ALDH_KGSADH"/>
</dbReference>
<dbReference type="Pfam" id="PF00171">
    <property type="entry name" value="Aldedh"/>
    <property type="match status" value="1"/>
</dbReference>
<dbReference type="CDD" id="cd07129">
    <property type="entry name" value="ALDH_KGSADH"/>
    <property type="match status" value="1"/>
</dbReference>
<dbReference type="InterPro" id="IPR016161">
    <property type="entry name" value="Ald_DH/histidinol_DH"/>
</dbReference>
<dbReference type="RefSeq" id="WP_092698308.1">
    <property type="nucleotide sequence ID" value="NZ_CAXIQL010000092.1"/>
</dbReference>
<dbReference type="EMBL" id="FNQJ01000013">
    <property type="protein sequence ID" value="SEA44036.1"/>
    <property type="molecule type" value="Genomic_DNA"/>
</dbReference>
<dbReference type="Gene3D" id="3.40.309.10">
    <property type="entry name" value="Aldehyde Dehydrogenase, Chain A, domain 2"/>
    <property type="match status" value="1"/>
</dbReference>
<accession>A0A1H4B7F6</accession>
<organism evidence="3 4">
    <name type="scientific">Acidovorax soli</name>
    <dbReference type="NCBI Taxonomy" id="592050"/>
    <lineage>
        <taxon>Bacteria</taxon>
        <taxon>Pseudomonadati</taxon>
        <taxon>Pseudomonadota</taxon>
        <taxon>Betaproteobacteria</taxon>
        <taxon>Burkholderiales</taxon>
        <taxon>Comamonadaceae</taxon>
        <taxon>Acidovorax</taxon>
    </lineage>
</organism>
<feature type="domain" description="Aldehyde dehydrogenase" evidence="2">
    <location>
        <begin position="2"/>
        <end position="304"/>
    </location>
</feature>
<reference evidence="4" key="1">
    <citation type="submission" date="2016-10" db="EMBL/GenBank/DDBJ databases">
        <authorList>
            <person name="Varghese N."/>
            <person name="Submissions S."/>
        </authorList>
    </citation>
    <scope>NUCLEOTIDE SEQUENCE [LARGE SCALE GENOMIC DNA]</scope>
    <source>
        <strain evidence="4">DSM 25157</strain>
    </source>
</reference>
<keyword evidence="4" id="KW-1185">Reference proteome</keyword>
<name>A0A1H4B7F6_9BURK</name>
<dbReference type="InterPro" id="IPR016163">
    <property type="entry name" value="Ald_DH_C"/>
</dbReference>
<dbReference type="Gene3D" id="3.40.605.10">
    <property type="entry name" value="Aldehyde Dehydrogenase, Chain A, domain 1"/>
    <property type="match status" value="1"/>
</dbReference>
<protein>
    <submittedName>
        <fullName evidence="3">NADP-dependent aldehyde dehydrogenase</fullName>
    </submittedName>
</protein>
<dbReference type="InterPro" id="IPR015590">
    <property type="entry name" value="Aldehyde_DH_dom"/>
</dbReference>